<dbReference type="GO" id="GO:0005634">
    <property type="term" value="C:nucleus"/>
    <property type="evidence" value="ECO:0007669"/>
    <property type="project" value="UniProtKB-SubCell"/>
</dbReference>
<dbReference type="InterPro" id="IPR036096">
    <property type="entry name" value="Ataxin_AXH_dom_sf"/>
</dbReference>
<feature type="region of interest" description="Disordered" evidence="7">
    <location>
        <begin position="181"/>
        <end position="244"/>
    </location>
</feature>
<name>A0A553N7W7_TIGCA</name>
<sequence>MLSPPSDGSHQSKPQDHDEDDGNKIHEPGQILRDTQALYSRARKQSENTPERLLGKTKPHQYPISPPFGYEMGRTVAREMAERSHCIPYQSQTPPLTPSGASGEQHPHAHSVHSHYSQPSPFGLRRDALNPSPYYAQQVSLSESALRDRYFSEQAYAQHYHHPRGVSSSTVSLLPPLERSAEARAHSQGYRPHSYPSSLLSPDRLEDFRGRRSLPPQSTSSSNHPRSHPQARLPKDVKETKGCPPGPADYARFYEYYSNTMPSPSSNLAHFYSGKNLSDDLNRSLHYSQSSGHQSGQSQDQFSHSSARGRRGAQYQTSVPVSSTWQIQGPPPTGNRRGSHDLTQEEKTTSKSLNPRDGSINPAGNTQSGTNVKSSIPNRSGPTSLTRPTNQLAEEQTPSPSTSSFQRGSLIELYNGQVKRVEELRTSDFLHNSRMYEDIKLEISRVVSYEIGNAEGQQNSIHLAVSANETRVSLEASSDHPFFVPNHGWSSVDPVSTLEKYNLPCRRLRFGDECLTLSLNQDLIHSEPEVLPQEANTTPGETPSEAEMMPPPPPPRTTTSQHSGMETTAPDECSDMSKNPGTSIASSCSTQDGPHEQTALETKESLDKFKRPPDKTQDFGSPPKRRK</sequence>
<gene>
    <name evidence="9" type="ORF">TCAL_04178</name>
</gene>
<feature type="region of interest" description="Disordered" evidence="7">
    <location>
        <begin position="1"/>
        <end position="70"/>
    </location>
</feature>
<evidence type="ECO:0000313" key="10">
    <source>
        <dbReference type="Proteomes" id="UP000318571"/>
    </source>
</evidence>
<feature type="compositionally biased region" description="Polar residues" evidence="7">
    <location>
        <begin position="576"/>
        <end position="592"/>
    </location>
</feature>
<keyword evidence="4" id="KW-0238">DNA-binding</keyword>
<dbReference type="SUPFAM" id="SSF102031">
    <property type="entry name" value="AXH domain"/>
    <property type="match status" value="1"/>
</dbReference>
<dbReference type="Proteomes" id="UP000318571">
    <property type="component" value="Chromosome 8"/>
</dbReference>
<comment type="subcellular location">
    <subcellularLocation>
        <location evidence="1">Nucleus</location>
    </subcellularLocation>
</comment>
<feature type="region of interest" description="Disordered" evidence="7">
    <location>
        <begin position="282"/>
        <end position="408"/>
    </location>
</feature>
<evidence type="ECO:0000259" key="8">
    <source>
        <dbReference type="PROSITE" id="PS51148"/>
    </source>
</evidence>
<keyword evidence="10" id="KW-1185">Reference proteome</keyword>
<evidence type="ECO:0000256" key="1">
    <source>
        <dbReference type="ARBA" id="ARBA00004123"/>
    </source>
</evidence>
<evidence type="ECO:0000256" key="5">
    <source>
        <dbReference type="ARBA" id="ARBA00023163"/>
    </source>
</evidence>
<feature type="compositionally biased region" description="Polar residues" evidence="7">
    <location>
        <begin position="362"/>
        <end position="407"/>
    </location>
</feature>
<evidence type="ECO:0000256" key="3">
    <source>
        <dbReference type="ARBA" id="ARBA00023015"/>
    </source>
</evidence>
<evidence type="ECO:0000313" key="9">
    <source>
        <dbReference type="EMBL" id="TRY61535.1"/>
    </source>
</evidence>
<organism evidence="9 10">
    <name type="scientific">Tigriopus californicus</name>
    <name type="common">Marine copepod</name>
    <dbReference type="NCBI Taxonomy" id="6832"/>
    <lineage>
        <taxon>Eukaryota</taxon>
        <taxon>Metazoa</taxon>
        <taxon>Ecdysozoa</taxon>
        <taxon>Arthropoda</taxon>
        <taxon>Crustacea</taxon>
        <taxon>Multicrustacea</taxon>
        <taxon>Hexanauplia</taxon>
        <taxon>Copepoda</taxon>
        <taxon>Harpacticoida</taxon>
        <taxon>Harpacticidae</taxon>
        <taxon>Tigriopus</taxon>
    </lineage>
</organism>
<dbReference type="STRING" id="6832.A0A553N7W7"/>
<feature type="region of interest" description="Disordered" evidence="7">
    <location>
        <begin position="83"/>
        <end position="129"/>
    </location>
</feature>
<reference evidence="9 10" key="1">
    <citation type="journal article" date="2018" name="Nat. Ecol. Evol.">
        <title>Genomic signatures of mitonuclear coevolution across populations of Tigriopus californicus.</title>
        <authorList>
            <person name="Barreto F.S."/>
            <person name="Watson E.T."/>
            <person name="Lima T.G."/>
            <person name="Willett C.S."/>
            <person name="Edmands S."/>
            <person name="Li W."/>
            <person name="Burton R.S."/>
        </authorList>
    </citation>
    <scope>NUCLEOTIDE SEQUENCE [LARGE SCALE GENOMIC DNA]</scope>
    <source>
        <strain evidence="9 10">San Diego</strain>
    </source>
</reference>
<dbReference type="InterPro" id="IPR043404">
    <property type="entry name" value="ATAXIN1-like"/>
</dbReference>
<protein>
    <recommendedName>
        <fullName evidence="8">AXH domain-containing protein</fullName>
    </recommendedName>
</protein>
<dbReference type="GO" id="GO:0003677">
    <property type="term" value="F:DNA binding"/>
    <property type="evidence" value="ECO:0007669"/>
    <property type="project" value="UniProtKB-KW"/>
</dbReference>
<evidence type="ECO:0000256" key="2">
    <source>
        <dbReference type="ARBA" id="ARBA00022491"/>
    </source>
</evidence>
<feature type="compositionally biased region" description="Basic and acidic residues" evidence="7">
    <location>
        <begin position="44"/>
        <end position="54"/>
    </location>
</feature>
<feature type="compositionally biased region" description="Basic and acidic residues" evidence="7">
    <location>
        <begin position="601"/>
        <end position="617"/>
    </location>
</feature>
<evidence type="ECO:0000256" key="4">
    <source>
        <dbReference type="ARBA" id="ARBA00023125"/>
    </source>
</evidence>
<evidence type="ECO:0000256" key="6">
    <source>
        <dbReference type="ARBA" id="ARBA00023242"/>
    </source>
</evidence>
<feature type="domain" description="AXH" evidence="8">
    <location>
        <begin position="393"/>
        <end position="525"/>
    </location>
</feature>
<comment type="caution">
    <text evidence="9">The sequence shown here is derived from an EMBL/GenBank/DDBJ whole genome shotgun (WGS) entry which is preliminary data.</text>
</comment>
<keyword evidence="3" id="KW-0805">Transcription regulation</keyword>
<dbReference type="SMART" id="SM00536">
    <property type="entry name" value="AXH"/>
    <property type="match status" value="1"/>
</dbReference>
<proteinExistence type="predicted"/>
<feature type="compositionally biased region" description="Polar residues" evidence="7">
    <location>
        <begin position="1"/>
        <end position="12"/>
    </location>
</feature>
<evidence type="ECO:0000256" key="7">
    <source>
        <dbReference type="SAM" id="MobiDB-lite"/>
    </source>
</evidence>
<dbReference type="PANTHER" id="PTHR13392:SF13">
    <property type="entry name" value="AXH DOMAIN-CONTAINING PROTEIN"/>
    <property type="match status" value="1"/>
</dbReference>
<feature type="compositionally biased region" description="Polar residues" evidence="7">
    <location>
        <begin position="89"/>
        <end position="102"/>
    </location>
</feature>
<keyword evidence="2" id="KW-0678">Repressor</keyword>
<dbReference type="InterPro" id="IPR003652">
    <property type="entry name" value="Ataxin_AXH_dom"/>
</dbReference>
<dbReference type="PROSITE" id="PS51148">
    <property type="entry name" value="AXH"/>
    <property type="match status" value="1"/>
</dbReference>
<dbReference type="EMBL" id="VCGU01000459">
    <property type="protein sequence ID" value="TRY61535.1"/>
    <property type="molecule type" value="Genomic_DNA"/>
</dbReference>
<feature type="compositionally biased region" description="Basic and acidic residues" evidence="7">
    <location>
        <begin position="338"/>
        <end position="349"/>
    </location>
</feature>
<keyword evidence="6" id="KW-0539">Nucleus</keyword>
<dbReference type="GO" id="GO:0003723">
    <property type="term" value="F:RNA binding"/>
    <property type="evidence" value="ECO:0007669"/>
    <property type="project" value="InterPro"/>
</dbReference>
<dbReference type="PANTHER" id="PTHR13392">
    <property type="entry name" value="ATAXIN 1"/>
    <property type="match status" value="1"/>
</dbReference>
<feature type="compositionally biased region" description="Low complexity" evidence="7">
    <location>
        <begin position="288"/>
        <end position="306"/>
    </location>
</feature>
<dbReference type="Pfam" id="PF08517">
    <property type="entry name" value="AXH"/>
    <property type="match status" value="1"/>
</dbReference>
<keyword evidence="5" id="KW-0804">Transcription</keyword>
<feature type="region of interest" description="Disordered" evidence="7">
    <location>
        <begin position="526"/>
        <end position="627"/>
    </location>
</feature>
<feature type="compositionally biased region" description="Polar residues" evidence="7">
    <location>
        <begin position="557"/>
        <end position="566"/>
    </location>
</feature>
<feature type="compositionally biased region" description="Polar residues" evidence="7">
    <location>
        <begin position="314"/>
        <end position="327"/>
    </location>
</feature>
<dbReference type="OrthoDB" id="10000452at2759"/>
<dbReference type="AlphaFoldDB" id="A0A553N7W7"/>
<feature type="compositionally biased region" description="Polar residues" evidence="7">
    <location>
        <begin position="215"/>
        <end position="224"/>
    </location>
</feature>
<dbReference type="GO" id="GO:0006355">
    <property type="term" value="P:regulation of DNA-templated transcription"/>
    <property type="evidence" value="ECO:0007669"/>
    <property type="project" value="InterPro"/>
</dbReference>
<accession>A0A553N7W7</accession>